<dbReference type="Pfam" id="PF15352">
    <property type="entry name" value="K1377"/>
    <property type="match status" value="1"/>
</dbReference>
<gene>
    <name evidence="2" type="ORF">BN2614_LOCUS2</name>
</gene>
<dbReference type="PANTHER" id="PTHR31191">
    <property type="entry name" value="CENTROSOMAL PROTEIN CEP126"/>
    <property type="match status" value="1"/>
</dbReference>
<feature type="compositionally biased region" description="Polar residues" evidence="1">
    <location>
        <begin position="75"/>
        <end position="85"/>
    </location>
</feature>
<feature type="region of interest" description="Disordered" evidence="1">
    <location>
        <begin position="192"/>
        <end position="211"/>
    </location>
</feature>
<feature type="compositionally biased region" description="Pro residues" evidence="1">
    <location>
        <begin position="1"/>
        <end position="12"/>
    </location>
</feature>
<dbReference type="InterPro" id="IPR028257">
    <property type="entry name" value="CEP126"/>
</dbReference>
<evidence type="ECO:0000313" key="3">
    <source>
        <dbReference type="Proteomes" id="UP000269945"/>
    </source>
</evidence>
<dbReference type="GO" id="GO:0005813">
    <property type="term" value="C:centrosome"/>
    <property type="evidence" value="ECO:0007669"/>
    <property type="project" value="InterPro"/>
</dbReference>
<dbReference type="PANTHER" id="PTHR31191:SF4">
    <property type="entry name" value="CENTROSOMAL PROTEIN OF 126 KDA"/>
    <property type="match status" value="1"/>
</dbReference>
<feature type="compositionally biased region" description="Basic and acidic residues" evidence="1">
    <location>
        <begin position="46"/>
        <end position="59"/>
    </location>
</feature>
<organism evidence="2 3">
    <name type="scientific">Gulo gulo</name>
    <name type="common">Wolverine</name>
    <name type="synonym">Gluton</name>
    <dbReference type="NCBI Taxonomy" id="48420"/>
    <lineage>
        <taxon>Eukaryota</taxon>
        <taxon>Metazoa</taxon>
        <taxon>Chordata</taxon>
        <taxon>Craniata</taxon>
        <taxon>Vertebrata</taxon>
        <taxon>Euteleostomi</taxon>
        <taxon>Mammalia</taxon>
        <taxon>Eutheria</taxon>
        <taxon>Laurasiatheria</taxon>
        <taxon>Carnivora</taxon>
        <taxon>Caniformia</taxon>
        <taxon>Musteloidea</taxon>
        <taxon>Mustelidae</taxon>
        <taxon>Guloninae</taxon>
        <taxon>Gulo</taxon>
    </lineage>
</organism>
<accession>A0A9X9MCP4</accession>
<proteinExistence type="predicted"/>
<feature type="region of interest" description="Disordered" evidence="1">
    <location>
        <begin position="1"/>
        <end position="102"/>
    </location>
</feature>
<dbReference type="GO" id="GO:0097546">
    <property type="term" value="C:ciliary base"/>
    <property type="evidence" value="ECO:0007669"/>
    <property type="project" value="InterPro"/>
</dbReference>
<evidence type="ECO:0000256" key="1">
    <source>
        <dbReference type="SAM" id="MobiDB-lite"/>
    </source>
</evidence>
<keyword evidence="3" id="KW-1185">Reference proteome</keyword>
<name>A0A9X9MCP4_GULGU</name>
<dbReference type="Proteomes" id="UP000269945">
    <property type="component" value="Unassembled WGS sequence"/>
</dbReference>
<feature type="compositionally biased region" description="Basic and acidic residues" evidence="1">
    <location>
        <begin position="14"/>
        <end position="35"/>
    </location>
</feature>
<dbReference type="GO" id="GO:0031122">
    <property type="term" value="P:cytoplasmic microtubule organization"/>
    <property type="evidence" value="ECO:0007669"/>
    <property type="project" value="InterPro"/>
</dbReference>
<dbReference type="GO" id="GO:1905515">
    <property type="term" value="P:non-motile cilium assembly"/>
    <property type="evidence" value="ECO:0007669"/>
    <property type="project" value="InterPro"/>
</dbReference>
<dbReference type="GO" id="GO:0030496">
    <property type="term" value="C:midbody"/>
    <property type="evidence" value="ECO:0007669"/>
    <property type="project" value="TreeGrafter"/>
</dbReference>
<protein>
    <submittedName>
        <fullName evidence="2">Uncharacterized protein</fullName>
    </submittedName>
</protein>
<feature type="non-terminal residue" evidence="2">
    <location>
        <position position="1"/>
    </location>
</feature>
<dbReference type="EMBL" id="CYRY02046468">
    <property type="protein sequence ID" value="VCX42184.1"/>
    <property type="molecule type" value="Genomic_DNA"/>
</dbReference>
<dbReference type="AlphaFoldDB" id="A0A9X9MCP4"/>
<reference evidence="2 3" key="1">
    <citation type="submission" date="2018-10" db="EMBL/GenBank/DDBJ databases">
        <authorList>
            <person name="Ekblom R."/>
            <person name="Jareborg N."/>
        </authorList>
    </citation>
    <scope>NUCLEOTIDE SEQUENCE [LARGE SCALE GENOMIC DNA]</scope>
    <source>
        <tissue evidence="2">Muscle</tissue>
    </source>
</reference>
<dbReference type="GO" id="GO:0007052">
    <property type="term" value="P:mitotic spindle organization"/>
    <property type="evidence" value="ECO:0007669"/>
    <property type="project" value="InterPro"/>
</dbReference>
<sequence length="211" mass="23283">ARGDGPRPPPLRAVPEESVPRRKARSDARGHRESDAGSPVVRRKRIVEDKQRSLLEQKRQNPGSAGKKCDEHANNLEQSAQPSSSEPKHTTGCTSDVEEVSDSTPQFLMAENLVKASVPEDEILTVMNSKQLQKPDLALNKTRPFNTCALSAAEQNILQSLSHLNDRLHHVQEAICKNPSIKNTLQIIPLLNSRPRGSPSPGVGSRLQRKY</sequence>
<evidence type="ECO:0000313" key="2">
    <source>
        <dbReference type="EMBL" id="VCX42184.1"/>
    </source>
</evidence>
<comment type="caution">
    <text evidence="2">The sequence shown here is derived from an EMBL/GenBank/DDBJ whole genome shotgun (WGS) entry which is preliminary data.</text>
</comment>